<accession>A0A835M705</accession>
<dbReference type="Proteomes" id="UP000631114">
    <property type="component" value="Unassembled WGS sequence"/>
</dbReference>
<protein>
    <submittedName>
        <fullName evidence="3">Uncharacterized protein</fullName>
    </submittedName>
</protein>
<keyword evidence="4" id="KW-1185">Reference proteome</keyword>
<reference evidence="3 4" key="1">
    <citation type="submission" date="2020-10" db="EMBL/GenBank/DDBJ databases">
        <title>The Coptis chinensis genome and diversification of protoberbering-type alkaloids.</title>
        <authorList>
            <person name="Wang B."/>
            <person name="Shu S."/>
            <person name="Song C."/>
            <person name="Liu Y."/>
        </authorList>
    </citation>
    <scope>NUCLEOTIDE SEQUENCE [LARGE SCALE GENOMIC DNA]</scope>
    <source>
        <strain evidence="3">HL-2020</strain>
        <tissue evidence="3">Leaf</tissue>
    </source>
</reference>
<sequence>MQSGKSAMASAKETASNIAASAKSGMDKTKATVQEKVDKMSAHDPIEKDMATQRKEDKIIQAEINKQETREHNATARQQVGGVTGGTTGGGHSTGMHQMSSLPGHGGGQVVEGTVQSHPIGMNAGTGRTAAQNPRAGGDTNLGYGTGGSYT</sequence>
<evidence type="ECO:0000313" key="4">
    <source>
        <dbReference type="Proteomes" id="UP000631114"/>
    </source>
</evidence>
<dbReference type="AlphaFoldDB" id="A0A835M705"/>
<gene>
    <name evidence="3" type="ORF">IFM89_005465</name>
</gene>
<evidence type="ECO:0000256" key="2">
    <source>
        <dbReference type="SAM" id="MobiDB-lite"/>
    </source>
</evidence>
<dbReference type="EMBL" id="JADFTS010000003">
    <property type="protein sequence ID" value="KAF9613031.1"/>
    <property type="molecule type" value="Genomic_DNA"/>
</dbReference>
<organism evidence="3 4">
    <name type="scientific">Coptis chinensis</name>
    <dbReference type="NCBI Taxonomy" id="261450"/>
    <lineage>
        <taxon>Eukaryota</taxon>
        <taxon>Viridiplantae</taxon>
        <taxon>Streptophyta</taxon>
        <taxon>Embryophyta</taxon>
        <taxon>Tracheophyta</taxon>
        <taxon>Spermatophyta</taxon>
        <taxon>Magnoliopsida</taxon>
        <taxon>Ranunculales</taxon>
        <taxon>Ranunculaceae</taxon>
        <taxon>Coptidoideae</taxon>
        <taxon>Coptis</taxon>
    </lineage>
</organism>
<feature type="compositionally biased region" description="Gly residues" evidence="2">
    <location>
        <begin position="82"/>
        <end position="93"/>
    </location>
</feature>
<comment type="caution">
    <text evidence="3">The sequence shown here is derived from an EMBL/GenBank/DDBJ whole genome shotgun (WGS) entry which is preliminary data.</text>
</comment>
<name>A0A835M705_9MAGN</name>
<dbReference type="OrthoDB" id="758082at2759"/>
<dbReference type="GO" id="GO:0009793">
    <property type="term" value="P:embryo development ending in seed dormancy"/>
    <property type="evidence" value="ECO:0007669"/>
    <property type="project" value="InterPro"/>
</dbReference>
<evidence type="ECO:0000256" key="1">
    <source>
        <dbReference type="ARBA" id="ARBA00010975"/>
    </source>
</evidence>
<dbReference type="PANTHER" id="PTHR33493:SF2">
    <property type="entry name" value="LATE EMBRYOGENESIS ABUNDANT PROTEIN 46"/>
    <property type="match status" value="1"/>
</dbReference>
<feature type="region of interest" description="Disordered" evidence="2">
    <location>
        <begin position="1"/>
        <end position="151"/>
    </location>
</feature>
<feature type="compositionally biased region" description="Basic and acidic residues" evidence="2">
    <location>
        <begin position="25"/>
        <end position="74"/>
    </location>
</feature>
<dbReference type="PANTHER" id="PTHR33493">
    <property type="entry name" value="LATE EMBRYOGENESIS ABUNDANT PROTEIN 6-RELATED"/>
    <property type="match status" value="1"/>
</dbReference>
<dbReference type="Pfam" id="PF03760">
    <property type="entry name" value="LEA_1"/>
    <property type="match status" value="1"/>
</dbReference>
<proteinExistence type="inferred from homology"/>
<evidence type="ECO:0000313" key="3">
    <source>
        <dbReference type="EMBL" id="KAF9613031.1"/>
    </source>
</evidence>
<dbReference type="InterPro" id="IPR005513">
    <property type="entry name" value="LEA_1"/>
</dbReference>
<comment type="similarity">
    <text evidence="1">Belongs to the LEA type 1 family.</text>
</comment>